<evidence type="ECO:0000256" key="3">
    <source>
        <dbReference type="SAM" id="Phobius"/>
    </source>
</evidence>
<gene>
    <name evidence="4" type="primary">bioY</name>
    <name evidence="5" type="ORF">CLCOS_15190</name>
    <name evidence="4" type="ORF">WX73_03777</name>
</gene>
<evidence type="ECO:0000313" key="5">
    <source>
        <dbReference type="EMBL" id="OBR95195.1"/>
    </source>
</evidence>
<dbReference type="AlphaFoldDB" id="A0A166TMA7"/>
<dbReference type="RefSeq" id="WP_063600557.1">
    <property type="nucleotide sequence ID" value="NZ_LITQ01000009.1"/>
</dbReference>
<evidence type="ECO:0000256" key="2">
    <source>
        <dbReference type="PIRNR" id="PIRNR016661"/>
    </source>
</evidence>
<keyword evidence="2" id="KW-1003">Cell membrane</keyword>
<evidence type="ECO:0000313" key="4">
    <source>
        <dbReference type="EMBL" id="OAA93867.1"/>
    </source>
</evidence>
<comment type="similarity">
    <text evidence="1 2">Belongs to the BioY family.</text>
</comment>
<proteinExistence type="inferred from homology"/>
<keyword evidence="3" id="KW-1133">Transmembrane helix</keyword>
<dbReference type="PANTHER" id="PTHR34295:SF1">
    <property type="entry name" value="BIOTIN TRANSPORTER BIOY"/>
    <property type="match status" value="1"/>
</dbReference>
<accession>A0A166TMA7</accession>
<name>A0A166TMA7_9CLOT</name>
<dbReference type="EMBL" id="LROR01000038">
    <property type="protein sequence ID" value="OBR95195.1"/>
    <property type="molecule type" value="Genomic_DNA"/>
</dbReference>
<keyword evidence="3" id="KW-0812">Transmembrane</keyword>
<feature type="transmembrane region" description="Helical" evidence="3">
    <location>
        <begin position="144"/>
        <end position="165"/>
    </location>
</feature>
<dbReference type="Proteomes" id="UP000077384">
    <property type="component" value="Unassembled WGS sequence"/>
</dbReference>
<organism evidence="4 6">
    <name type="scientific">Clostridium coskatii</name>
    <dbReference type="NCBI Taxonomy" id="1705578"/>
    <lineage>
        <taxon>Bacteria</taxon>
        <taxon>Bacillati</taxon>
        <taxon>Bacillota</taxon>
        <taxon>Clostridia</taxon>
        <taxon>Eubacteriales</taxon>
        <taxon>Clostridiaceae</taxon>
        <taxon>Clostridium</taxon>
    </lineage>
</organism>
<keyword evidence="2 3" id="KW-0472">Membrane</keyword>
<comment type="subcellular location">
    <subcellularLocation>
        <location evidence="2">Cell membrane</location>
        <topology evidence="2">Multi-pass membrane protein</topology>
    </subcellularLocation>
</comment>
<protein>
    <recommendedName>
        <fullName evidence="2">Biotin transporter</fullName>
    </recommendedName>
</protein>
<dbReference type="EMBL" id="LITQ01000009">
    <property type="protein sequence ID" value="OAA93867.1"/>
    <property type="molecule type" value="Genomic_DNA"/>
</dbReference>
<evidence type="ECO:0000313" key="6">
    <source>
        <dbReference type="Proteomes" id="UP000077384"/>
    </source>
</evidence>
<dbReference type="PANTHER" id="PTHR34295">
    <property type="entry name" value="BIOTIN TRANSPORTER BIOY"/>
    <property type="match status" value="1"/>
</dbReference>
<dbReference type="PIRSF" id="PIRSF016661">
    <property type="entry name" value="BioY"/>
    <property type="match status" value="1"/>
</dbReference>
<dbReference type="GO" id="GO:0005886">
    <property type="term" value="C:plasma membrane"/>
    <property type="evidence" value="ECO:0007669"/>
    <property type="project" value="UniProtKB-SubCell"/>
</dbReference>
<keyword evidence="2" id="KW-0813">Transport</keyword>
<dbReference type="InterPro" id="IPR003784">
    <property type="entry name" value="BioY"/>
</dbReference>
<evidence type="ECO:0000256" key="1">
    <source>
        <dbReference type="ARBA" id="ARBA00010692"/>
    </source>
</evidence>
<dbReference type="Gene3D" id="1.10.1760.20">
    <property type="match status" value="1"/>
</dbReference>
<reference evidence="5 7" key="2">
    <citation type="journal article" date="2016" name="Front. Microbiol.">
        <title>Industrial Acetogenic Biocatalysts: A Comparative Metabolic and Genomic Analysis.</title>
        <authorList>
            <person name="Bengelsdorf F."/>
            <person name="Poehlein A."/>
            <person name="Sonja S."/>
            <person name="Erz C."/>
            <person name="Hummel T."/>
            <person name="Hoffmeister S."/>
            <person name="Daniel R."/>
            <person name="Durre P."/>
        </authorList>
    </citation>
    <scope>NUCLEOTIDE SEQUENCE [LARGE SCALE GENOMIC DNA]</scope>
    <source>
        <strain evidence="5 7">PTA-10522</strain>
    </source>
</reference>
<reference evidence="4 6" key="1">
    <citation type="journal article" date="2015" name="Biotechnol. Bioeng.">
        <title>Genome sequence and phenotypic characterization of Caulobacter segnis.</title>
        <authorList>
            <person name="Patel S."/>
            <person name="Fletcher B."/>
            <person name="Scott D.C."/>
            <person name="Ely B."/>
        </authorList>
    </citation>
    <scope>NUCLEOTIDE SEQUENCE [LARGE SCALE GENOMIC DNA]</scope>
    <source>
        <strain evidence="4 6">PS02</strain>
    </source>
</reference>
<dbReference type="GO" id="GO:0015225">
    <property type="term" value="F:biotin transmembrane transporter activity"/>
    <property type="evidence" value="ECO:0007669"/>
    <property type="project" value="UniProtKB-UniRule"/>
</dbReference>
<sequence length="181" mass="19361">MNLKLREITTTAIFTALTAILAQISIPLPFSPVPITFQILAVYISAVILGSKLGALSQLVYVLLGTVGVPVFANFHGGLSVVLGPTGGYLIAYPIIAYIIGKISEKELSFVKSIVGLILSLIFCYALGVLQLSFITKITIEKSILVGALPFIPLDTIKVIIAYILGSRVRDALIKTNLIKC</sequence>
<dbReference type="Proteomes" id="UP000093694">
    <property type="component" value="Unassembled WGS sequence"/>
</dbReference>
<comment type="caution">
    <text evidence="4">The sequence shown here is derived from an EMBL/GenBank/DDBJ whole genome shotgun (WGS) entry which is preliminary data.</text>
</comment>
<feature type="transmembrane region" description="Helical" evidence="3">
    <location>
        <begin position="81"/>
        <end position="101"/>
    </location>
</feature>
<keyword evidence="7" id="KW-1185">Reference proteome</keyword>
<dbReference type="PATRIC" id="fig|1705578.3.peg.3848"/>
<evidence type="ECO:0000313" key="7">
    <source>
        <dbReference type="Proteomes" id="UP000093694"/>
    </source>
</evidence>
<feature type="transmembrane region" description="Helical" evidence="3">
    <location>
        <begin position="113"/>
        <end position="132"/>
    </location>
</feature>
<dbReference type="Pfam" id="PF02632">
    <property type="entry name" value="BioY"/>
    <property type="match status" value="1"/>
</dbReference>